<accession>Q0V172</accession>
<gene>
    <name evidence="1" type="ORF">SNOG_02242</name>
</gene>
<evidence type="ECO:0000313" key="2">
    <source>
        <dbReference type="Proteomes" id="UP000001055"/>
    </source>
</evidence>
<dbReference type="RefSeq" id="XP_001792857.1">
    <property type="nucleotide sequence ID" value="XM_001792805.1"/>
</dbReference>
<evidence type="ECO:0000313" key="1">
    <source>
        <dbReference type="EMBL" id="EAT90454.1"/>
    </source>
</evidence>
<dbReference type="AlphaFoldDB" id="Q0V172"/>
<dbReference type="GeneID" id="5969707"/>
<reference evidence="2" key="1">
    <citation type="journal article" date="2007" name="Plant Cell">
        <title>Dothideomycete-plant interactions illuminated by genome sequencing and EST analysis of the wheat pathogen Stagonospora nodorum.</title>
        <authorList>
            <person name="Hane J.K."/>
            <person name="Lowe R.G."/>
            <person name="Solomon P.S."/>
            <person name="Tan K.C."/>
            <person name="Schoch C.L."/>
            <person name="Spatafora J.W."/>
            <person name="Crous P.W."/>
            <person name="Kodira C."/>
            <person name="Birren B.W."/>
            <person name="Galagan J.E."/>
            <person name="Torriani S.F."/>
            <person name="McDonald B.A."/>
            <person name="Oliver R.P."/>
        </authorList>
    </citation>
    <scope>NUCLEOTIDE SEQUENCE [LARGE SCALE GENOMIC DNA]</scope>
    <source>
        <strain evidence="2">SN15 / ATCC MYA-4574 / FGSC 10173</strain>
    </source>
</reference>
<dbReference type="EMBL" id="CH445327">
    <property type="protein sequence ID" value="EAT90454.1"/>
    <property type="molecule type" value="Genomic_DNA"/>
</dbReference>
<protein>
    <submittedName>
        <fullName evidence="1">Uncharacterized protein</fullName>
    </submittedName>
</protein>
<sequence length="104" mass="11321">MAVGARLGFTIAMMKEMARAEAAGAFVIDKRKQIHVFEASTNPQRVSLPKQVYTDAPGAFTGIPFSKEKPIAILVFAMSMYEDEELPSRRALLSTGNADISGTR</sequence>
<dbReference type="Proteomes" id="UP000001055">
    <property type="component" value="Unassembled WGS sequence"/>
</dbReference>
<proteinExistence type="predicted"/>
<name>Q0V172_PHANO</name>
<dbReference type="InParanoid" id="Q0V172"/>
<organism evidence="1 2">
    <name type="scientific">Phaeosphaeria nodorum (strain SN15 / ATCC MYA-4574 / FGSC 10173)</name>
    <name type="common">Glume blotch fungus</name>
    <name type="synonym">Parastagonospora nodorum</name>
    <dbReference type="NCBI Taxonomy" id="321614"/>
    <lineage>
        <taxon>Eukaryota</taxon>
        <taxon>Fungi</taxon>
        <taxon>Dikarya</taxon>
        <taxon>Ascomycota</taxon>
        <taxon>Pezizomycotina</taxon>
        <taxon>Dothideomycetes</taxon>
        <taxon>Pleosporomycetidae</taxon>
        <taxon>Pleosporales</taxon>
        <taxon>Pleosporineae</taxon>
        <taxon>Phaeosphaeriaceae</taxon>
        <taxon>Parastagonospora</taxon>
    </lineage>
</organism>
<dbReference type="KEGG" id="pno:SNOG_02242"/>